<dbReference type="InterPro" id="IPR000014">
    <property type="entry name" value="PAS"/>
</dbReference>
<evidence type="ECO:0000313" key="8">
    <source>
        <dbReference type="EMBL" id="KDE40526.1"/>
    </source>
</evidence>
<evidence type="ECO:0000259" key="5">
    <source>
        <dbReference type="PROSITE" id="PS50883"/>
    </source>
</evidence>
<dbReference type="Pfam" id="PF00563">
    <property type="entry name" value="EAL"/>
    <property type="match status" value="1"/>
</dbReference>
<dbReference type="InterPro" id="IPR043128">
    <property type="entry name" value="Rev_trsase/Diguanyl_cyclase"/>
</dbReference>
<keyword evidence="2" id="KW-0812">Transmembrane</keyword>
<dbReference type="OrthoDB" id="9787514at2"/>
<dbReference type="InterPro" id="IPR000700">
    <property type="entry name" value="PAS-assoc_C"/>
</dbReference>
<dbReference type="PANTHER" id="PTHR44757:SF2">
    <property type="entry name" value="BIOFILM ARCHITECTURE MAINTENANCE PROTEIN MBAA"/>
    <property type="match status" value="1"/>
</dbReference>
<name>A0A063Y706_9GAMM</name>
<reference evidence="8 9" key="1">
    <citation type="journal article" date="2005" name="Int. J. Syst. Evol. Microbiol.">
        <title>Nitrincola lacisaponensis gen. nov., sp. nov., a novel alkaliphilic bacterium isolated from an alkaline, saline lake.</title>
        <authorList>
            <person name="Dimitriu P.A."/>
            <person name="Shukla S.K."/>
            <person name="Conradt J."/>
            <person name="Marquez M.C."/>
            <person name="Ventosa A."/>
            <person name="Maglia A."/>
            <person name="Peyton B.M."/>
            <person name="Pinkart H.C."/>
            <person name="Mormile M.R."/>
        </authorList>
    </citation>
    <scope>NUCLEOTIDE SEQUENCE [LARGE SCALE GENOMIC DNA]</scope>
    <source>
        <strain evidence="8 9">4CA</strain>
    </source>
</reference>
<dbReference type="AlphaFoldDB" id="A0A063Y706"/>
<dbReference type="NCBIfam" id="TIGR00229">
    <property type="entry name" value="sensory_box"/>
    <property type="match status" value="1"/>
</dbReference>
<evidence type="ECO:0000256" key="2">
    <source>
        <dbReference type="SAM" id="Phobius"/>
    </source>
</evidence>
<feature type="domain" description="PAS" evidence="3">
    <location>
        <begin position="388"/>
        <end position="441"/>
    </location>
</feature>
<feature type="domain" description="EAL" evidence="5">
    <location>
        <begin position="682"/>
        <end position="927"/>
    </location>
</feature>
<dbReference type="InterPro" id="IPR001633">
    <property type="entry name" value="EAL_dom"/>
</dbReference>
<evidence type="ECO:0000259" key="3">
    <source>
        <dbReference type="PROSITE" id="PS50112"/>
    </source>
</evidence>
<dbReference type="GO" id="GO:0016020">
    <property type="term" value="C:membrane"/>
    <property type="evidence" value="ECO:0007669"/>
    <property type="project" value="InterPro"/>
</dbReference>
<feature type="domain" description="HAMP" evidence="6">
    <location>
        <begin position="208"/>
        <end position="260"/>
    </location>
</feature>
<dbReference type="SUPFAM" id="SSF55073">
    <property type="entry name" value="Nucleotide cyclase"/>
    <property type="match status" value="1"/>
</dbReference>
<dbReference type="SMART" id="SM00091">
    <property type="entry name" value="PAS"/>
    <property type="match status" value="2"/>
</dbReference>
<sequence>MIRHFPLFSLRRSIPLLILACVLLLLLGSHLVLKPYITRLFYQTAETNLAYTLNRLQGGMEYLLSRDDLEGVRREIAATGVHEEIRHLLVMDEAMIILAATPAGFEGQHLDQVSLHVDRRLPFQALQEQGAIIQLVTRDEHSLYGLISIQLPDGEYSSHLQGDSGLILLELDLNHAAQQGWYHLESVFLWVSFAIGVLAILLWVWSEWFIGRRLGVITEAVNRIREGHLDQPIPLSGRDELGVIAAALNHMQVSLRSSRDELLRTHEQMDSILRHIPSMVYIKNLQGHYTLGNRHFYNYFGSDPLGKQVFDLLEPPYAAEIQYYDDEVVRTRRPQQFEISFPISGVMHSWFMVKFPLFDDRGEPEAICSVATNVTEQERNAYMLNVSKRIFEHAAEGIMITDAQNRVVDVNPSFERISGFQRKAVLGRDPAFLKSDLHDSDFYQSLWQQVTTEGSWKGELWNKRPDGTAYPVRLSISGIRDRHGMISGYFGIFEDVSEEYQARTRLRKLAYRDSLTGLFNRLAFKEKVHEFLARARRYHENFALLFVDLDLFKDVNDSFGHEAGDLLLKQVADRILSQVRDSDIVSRLGGDEFTLLISPVENDIALASIAENLIDVLSQPFQLNDVEVTIGCSVGVVSYPRDGENLDQLMRHADAAMYHAKAMGRGCYAFFDVELDQRNHRLMQIKHGLRQALARDEMHLVYQPEINLQTGQVFGFEVLMRWHSDELGWVSPAEFIPVAEESDSIADLTRWMLIKACRELLPRLETGMQMAVNISPRQFGGDRWLALIRQCIDEEGLDPTRLCIEITEGALIRDMDQAVVQLSELRKLGVSVAIDDFGTGYSSLSYLKRLPIDYLKIDRTFVADIEQDQDDQAIIRAIINLADSLGISVIAEGVESEAQLDFLKSLDCDIAQGYFFAHPQAIDKIKC</sequence>
<dbReference type="Pfam" id="PF08448">
    <property type="entry name" value="PAS_4"/>
    <property type="match status" value="1"/>
</dbReference>
<dbReference type="Gene3D" id="1.10.8.500">
    <property type="entry name" value="HAMP domain in histidine kinase"/>
    <property type="match status" value="1"/>
</dbReference>
<dbReference type="Gene3D" id="3.30.450.20">
    <property type="entry name" value="PAS domain"/>
    <property type="match status" value="2"/>
</dbReference>
<evidence type="ECO:0000259" key="4">
    <source>
        <dbReference type="PROSITE" id="PS50113"/>
    </source>
</evidence>
<evidence type="ECO:0000259" key="6">
    <source>
        <dbReference type="PROSITE" id="PS50885"/>
    </source>
</evidence>
<dbReference type="PANTHER" id="PTHR44757">
    <property type="entry name" value="DIGUANYLATE CYCLASE DGCP"/>
    <property type="match status" value="1"/>
</dbReference>
<dbReference type="SUPFAM" id="SSF158472">
    <property type="entry name" value="HAMP domain-like"/>
    <property type="match status" value="1"/>
</dbReference>
<dbReference type="PROSITE" id="PS50113">
    <property type="entry name" value="PAC"/>
    <property type="match status" value="1"/>
</dbReference>
<dbReference type="InterPro" id="IPR052155">
    <property type="entry name" value="Biofilm_reg_signaling"/>
</dbReference>
<dbReference type="CDD" id="cd06225">
    <property type="entry name" value="HAMP"/>
    <property type="match status" value="1"/>
</dbReference>
<feature type="domain" description="PAC" evidence="4">
    <location>
        <begin position="456"/>
        <end position="508"/>
    </location>
</feature>
<feature type="transmembrane region" description="Helical" evidence="2">
    <location>
        <begin position="187"/>
        <end position="205"/>
    </location>
</feature>
<keyword evidence="9" id="KW-1185">Reference proteome</keyword>
<dbReference type="GO" id="GO:0003824">
    <property type="term" value="F:catalytic activity"/>
    <property type="evidence" value="ECO:0007669"/>
    <property type="project" value="UniProtKB-ARBA"/>
</dbReference>
<dbReference type="Pfam" id="PF00672">
    <property type="entry name" value="HAMP"/>
    <property type="match status" value="1"/>
</dbReference>
<evidence type="ECO:0000259" key="7">
    <source>
        <dbReference type="PROSITE" id="PS50887"/>
    </source>
</evidence>
<dbReference type="CDD" id="cd00130">
    <property type="entry name" value="PAS"/>
    <property type="match status" value="1"/>
</dbReference>
<dbReference type="CDD" id="cd01948">
    <property type="entry name" value="EAL"/>
    <property type="match status" value="1"/>
</dbReference>
<dbReference type="InterPro" id="IPR001610">
    <property type="entry name" value="PAC"/>
</dbReference>
<dbReference type="STRING" id="267850.ADINL_1118"/>
<dbReference type="InterPro" id="IPR000160">
    <property type="entry name" value="GGDEF_dom"/>
</dbReference>
<dbReference type="InterPro" id="IPR003660">
    <property type="entry name" value="HAMP_dom"/>
</dbReference>
<dbReference type="InterPro" id="IPR035919">
    <property type="entry name" value="EAL_sf"/>
</dbReference>
<dbReference type="PROSITE" id="PS50112">
    <property type="entry name" value="PAS"/>
    <property type="match status" value="1"/>
</dbReference>
<dbReference type="Gene3D" id="3.30.70.270">
    <property type="match status" value="1"/>
</dbReference>
<dbReference type="EMBL" id="JMSZ01000016">
    <property type="protein sequence ID" value="KDE40526.1"/>
    <property type="molecule type" value="Genomic_DNA"/>
</dbReference>
<dbReference type="SMART" id="SM00304">
    <property type="entry name" value="HAMP"/>
    <property type="match status" value="1"/>
</dbReference>
<dbReference type="SMART" id="SM00086">
    <property type="entry name" value="PAC"/>
    <property type="match status" value="1"/>
</dbReference>
<keyword evidence="2" id="KW-1133">Transmembrane helix</keyword>
<gene>
    <name evidence="8" type="ORF">ADINL_1118</name>
</gene>
<dbReference type="InterPro" id="IPR029787">
    <property type="entry name" value="Nucleotide_cyclase"/>
</dbReference>
<dbReference type="Proteomes" id="UP000027318">
    <property type="component" value="Unassembled WGS sequence"/>
</dbReference>
<dbReference type="GO" id="GO:0007165">
    <property type="term" value="P:signal transduction"/>
    <property type="evidence" value="ECO:0007669"/>
    <property type="project" value="InterPro"/>
</dbReference>
<dbReference type="SMART" id="SM00267">
    <property type="entry name" value="GGDEF"/>
    <property type="match status" value="1"/>
</dbReference>
<dbReference type="PROSITE" id="PS50887">
    <property type="entry name" value="GGDEF"/>
    <property type="match status" value="1"/>
</dbReference>
<protein>
    <submittedName>
        <fullName evidence="8">Diguanylate cyclase/phosphodiesterase (GGDEF &amp; EAL domains) with PAS/PAC sensor(S)</fullName>
    </submittedName>
</protein>
<feature type="domain" description="GGDEF" evidence="7">
    <location>
        <begin position="540"/>
        <end position="673"/>
    </location>
</feature>
<proteinExistence type="predicted"/>
<dbReference type="SMART" id="SM00052">
    <property type="entry name" value="EAL"/>
    <property type="match status" value="1"/>
</dbReference>
<dbReference type="PROSITE" id="PS50885">
    <property type="entry name" value="HAMP"/>
    <property type="match status" value="1"/>
</dbReference>
<comment type="cofactor">
    <cofactor evidence="1">
        <name>Mg(2+)</name>
        <dbReference type="ChEBI" id="CHEBI:18420"/>
    </cofactor>
</comment>
<dbReference type="Pfam" id="PF13426">
    <property type="entry name" value="PAS_9"/>
    <property type="match status" value="1"/>
</dbReference>
<evidence type="ECO:0000313" key="9">
    <source>
        <dbReference type="Proteomes" id="UP000027318"/>
    </source>
</evidence>
<dbReference type="PATRIC" id="fig|267850.7.peg.1112"/>
<dbReference type="RefSeq" id="WP_051632588.1">
    <property type="nucleotide sequence ID" value="NZ_JMSZ01000016.1"/>
</dbReference>
<comment type="caution">
    <text evidence="8">The sequence shown here is derived from an EMBL/GenBank/DDBJ whole genome shotgun (WGS) entry which is preliminary data.</text>
</comment>
<dbReference type="SUPFAM" id="SSF141868">
    <property type="entry name" value="EAL domain-like"/>
    <property type="match status" value="1"/>
</dbReference>
<dbReference type="Gene3D" id="3.20.20.450">
    <property type="entry name" value="EAL domain"/>
    <property type="match status" value="1"/>
</dbReference>
<dbReference type="InterPro" id="IPR035965">
    <property type="entry name" value="PAS-like_dom_sf"/>
</dbReference>
<dbReference type="SUPFAM" id="SSF55785">
    <property type="entry name" value="PYP-like sensor domain (PAS domain)"/>
    <property type="match status" value="2"/>
</dbReference>
<dbReference type="NCBIfam" id="TIGR00254">
    <property type="entry name" value="GGDEF"/>
    <property type="match status" value="1"/>
</dbReference>
<organism evidence="8 9">
    <name type="scientific">Nitrincola lacisaponensis</name>
    <dbReference type="NCBI Taxonomy" id="267850"/>
    <lineage>
        <taxon>Bacteria</taxon>
        <taxon>Pseudomonadati</taxon>
        <taxon>Pseudomonadota</taxon>
        <taxon>Gammaproteobacteria</taxon>
        <taxon>Oceanospirillales</taxon>
        <taxon>Oceanospirillaceae</taxon>
        <taxon>Nitrincola</taxon>
    </lineage>
</organism>
<dbReference type="Pfam" id="PF00990">
    <property type="entry name" value="GGDEF"/>
    <property type="match status" value="1"/>
</dbReference>
<evidence type="ECO:0000256" key="1">
    <source>
        <dbReference type="ARBA" id="ARBA00001946"/>
    </source>
</evidence>
<dbReference type="PROSITE" id="PS50883">
    <property type="entry name" value="EAL"/>
    <property type="match status" value="1"/>
</dbReference>
<dbReference type="CDD" id="cd01949">
    <property type="entry name" value="GGDEF"/>
    <property type="match status" value="1"/>
</dbReference>
<dbReference type="FunFam" id="3.30.70.270:FF:000001">
    <property type="entry name" value="Diguanylate cyclase domain protein"/>
    <property type="match status" value="1"/>
</dbReference>
<keyword evidence="2" id="KW-0472">Membrane</keyword>
<dbReference type="InterPro" id="IPR013656">
    <property type="entry name" value="PAS_4"/>
</dbReference>
<accession>A0A063Y706</accession>